<dbReference type="VEuPathDB" id="VectorBase:ASIC015275"/>
<feature type="compositionally biased region" description="Basic and acidic residues" evidence="1">
    <location>
        <begin position="1"/>
        <end position="10"/>
    </location>
</feature>
<name>A0A084WAK7_ANOSI</name>
<dbReference type="EnsemblMetazoa" id="ASIC015275-RA">
    <property type="protein sequence ID" value="ASIC015275-PA"/>
    <property type="gene ID" value="ASIC015275"/>
</dbReference>
<protein>
    <submittedName>
        <fullName evidence="2 3">Uncharacterized protein</fullName>
    </submittedName>
</protein>
<accession>A0A084WAK7</accession>
<evidence type="ECO:0000313" key="4">
    <source>
        <dbReference type="Proteomes" id="UP000030765"/>
    </source>
</evidence>
<dbReference type="VEuPathDB" id="VectorBase:ASIS017565"/>
<dbReference type="AlphaFoldDB" id="A0A084WAK7"/>
<keyword evidence="4" id="KW-1185">Reference proteome</keyword>
<feature type="region of interest" description="Disordered" evidence="1">
    <location>
        <begin position="1"/>
        <end position="35"/>
    </location>
</feature>
<reference evidence="3" key="2">
    <citation type="submission" date="2020-05" db="UniProtKB">
        <authorList>
            <consortium name="EnsemblMetazoa"/>
        </authorList>
    </citation>
    <scope>IDENTIFICATION</scope>
</reference>
<organism evidence="2">
    <name type="scientific">Anopheles sinensis</name>
    <name type="common">Mosquito</name>
    <dbReference type="NCBI Taxonomy" id="74873"/>
    <lineage>
        <taxon>Eukaryota</taxon>
        <taxon>Metazoa</taxon>
        <taxon>Ecdysozoa</taxon>
        <taxon>Arthropoda</taxon>
        <taxon>Hexapoda</taxon>
        <taxon>Insecta</taxon>
        <taxon>Pterygota</taxon>
        <taxon>Neoptera</taxon>
        <taxon>Endopterygota</taxon>
        <taxon>Diptera</taxon>
        <taxon>Nematocera</taxon>
        <taxon>Culicoidea</taxon>
        <taxon>Culicidae</taxon>
        <taxon>Anophelinae</taxon>
        <taxon>Anopheles</taxon>
    </lineage>
</organism>
<dbReference type="EMBL" id="ATLV01022202">
    <property type="status" value="NOT_ANNOTATED_CDS"/>
    <property type="molecule type" value="Genomic_DNA"/>
</dbReference>
<evidence type="ECO:0000256" key="1">
    <source>
        <dbReference type="SAM" id="MobiDB-lite"/>
    </source>
</evidence>
<evidence type="ECO:0000313" key="2">
    <source>
        <dbReference type="EMBL" id="KFB47251.1"/>
    </source>
</evidence>
<gene>
    <name evidence="2" type="ORF">ZHAS_00015275</name>
</gene>
<feature type="compositionally biased region" description="Polar residues" evidence="1">
    <location>
        <begin position="17"/>
        <end position="34"/>
    </location>
</feature>
<reference evidence="2 4" key="1">
    <citation type="journal article" date="2014" name="BMC Genomics">
        <title>Genome sequence of Anopheles sinensis provides insight into genetics basis of mosquito competence for malaria parasites.</title>
        <authorList>
            <person name="Zhou D."/>
            <person name="Zhang D."/>
            <person name="Ding G."/>
            <person name="Shi L."/>
            <person name="Hou Q."/>
            <person name="Ye Y."/>
            <person name="Xu Y."/>
            <person name="Zhou H."/>
            <person name="Xiong C."/>
            <person name="Li S."/>
            <person name="Yu J."/>
            <person name="Hong S."/>
            <person name="Yu X."/>
            <person name="Zou P."/>
            <person name="Chen C."/>
            <person name="Chang X."/>
            <person name="Wang W."/>
            <person name="Lv Y."/>
            <person name="Sun Y."/>
            <person name="Ma L."/>
            <person name="Shen B."/>
            <person name="Zhu C."/>
        </authorList>
    </citation>
    <scope>NUCLEOTIDE SEQUENCE [LARGE SCALE GENOMIC DNA]</scope>
</reference>
<evidence type="ECO:0000313" key="3">
    <source>
        <dbReference type="EnsemblMetazoa" id="ASIC015275-PA"/>
    </source>
</evidence>
<proteinExistence type="predicted"/>
<dbReference type="Proteomes" id="UP000030765">
    <property type="component" value="Unassembled WGS sequence"/>
</dbReference>
<sequence length="75" mass="8142">MFYFHRDSPTQKRRKTPQTLPSSTNATNAFVNNSQRKDAGVVSVAEGNTNPTGACQSPCREIMTNELAAALLEGN</sequence>
<dbReference type="EMBL" id="KE525330">
    <property type="protein sequence ID" value="KFB47251.1"/>
    <property type="molecule type" value="Genomic_DNA"/>
</dbReference>